<accession>A0A084JI05</accession>
<dbReference type="OrthoDB" id="9804207at2"/>
<dbReference type="RefSeq" id="WP_038283491.1">
    <property type="nucleotide sequence ID" value="NZ_JPME01000023.1"/>
</dbReference>
<evidence type="ECO:0000256" key="1">
    <source>
        <dbReference type="ARBA" id="ARBA00007118"/>
    </source>
</evidence>
<dbReference type="AlphaFoldDB" id="A0A084JI05"/>
<dbReference type="SUPFAM" id="SSF55469">
    <property type="entry name" value="FMN-dependent nitroreductase-like"/>
    <property type="match status" value="1"/>
</dbReference>
<dbReference type="InterPro" id="IPR023312">
    <property type="entry name" value="Put_nitroreductase_C_bac"/>
</dbReference>
<dbReference type="Proteomes" id="UP000028525">
    <property type="component" value="Unassembled WGS sequence"/>
</dbReference>
<reference evidence="4 5" key="1">
    <citation type="submission" date="2014-07" db="EMBL/GenBank/DDBJ databases">
        <title>Draft genome of Clostridium celerecrescens 152B isolated from sediments associated with methane hydrate from Krishna Godavari basin.</title>
        <authorList>
            <person name="Honkalas V.S."/>
            <person name="Dabir A.P."/>
            <person name="Arora P."/>
            <person name="Dhakephalkar P.K."/>
        </authorList>
    </citation>
    <scope>NUCLEOTIDE SEQUENCE [LARGE SCALE GENOMIC DNA]</scope>
    <source>
        <strain evidence="4 5">152B</strain>
    </source>
</reference>
<keyword evidence="2" id="KW-0560">Oxidoreductase</keyword>
<protein>
    <submittedName>
        <fullName evidence="4">Nitroreductase</fullName>
    </submittedName>
</protein>
<dbReference type="GO" id="GO:0016491">
    <property type="term" value="F:oxidoreductase activity"/>
    <property type="evidence" value="ECO:0007669"/>
    <property type="project" value="UniProtKB-KW"/>
</dbReference>
<dbReference type="PANTHER" id="PTHR43673:SF10">
    <property type="entry name" value="NADH DEHYDROGENASE_NAD(P)H NITROREDUCTASE XCC3605-RELATED"/>
    <property type="match status" value="1"/>
</dbReference>
<organism evidence="4 5">
    <name type="scientific">Lacrimispora celerecrescens</name>
    <dbReference type="NCBI Taxonomy" id="29354"/>
    <lineage>
        <taxon>Bacteria</taxon>
        <taxon>Bacillati</taxon>
        <taxon>Bacillota</taxon>
        <taxon>Clostridia</taxon>
        <taxon>Lachnospirales</taxon>
        <taxon>Lachnospiraceae</taxon>
        <taxon>Lacrimispora</taxon>
    </lineage>
</organism>
<dbReference type="STRING" id="29354.IO98_18130"/>
<proteinExistence type="inferred from homology"/>
<evidence type="ECO:0000313" key="5">
    <source>
        <dbReference type="Proteomes" id="UP000028525"/>
    </source>
</evidence>
<feature type="domain" description="Nitroreductase" evidence="3">
    <location>
        <begin position="102"/>
        <end position="151"/>
    </location>
</feature>
<dbReference type="PANTHER" id="PTHR43673">
    <property type="entry name" value="NAD(P)H NITROREDUCTASE YDGI-RELATED"/>
    <property type="match status" value="1"/>
</dbReference>
<dbReference type="Pfam" id="PF00881">
    <property type="entry name" value="Nitroreductase"/>
    <property type="match status" value="1"/>
</dbReference>
<keyword evidence="5" id="KW-1185">Reference proteome</keyword>
<dbReference type="Gene3D" id="3.40.109.10">
    <property type="entry name" value="NADH Oxidase"/>
    <property type="match status" value="1"/>
</dbReference>
<evidence type="ECO:0000259" key="3">
    <source>
        <dbReference type="Pfam" id="PF00881"/>
    </source>
</evidence>
<dbReference type="CDD" id="cd02062">
    <property type="entry name" value="Nitro_FMN_reductase"/>
    <property type="match status" value="1"/>
</dbReference>
<dbReference type="EMBL" id="JPME01000023">
    <property type="protein sequence ID" value="KEZ88589.1"/>
    <property type="molecule type" value="Genomic_DNA"/>
</dbReference>
<gene>
    <name evidence="4" type="ORF">IO98_18130</name>
</gene>
<evidence type="ECO:0000313" key="4">
    <source>
        <dbReference type="EMBL" id="KEZ88589.1"/>
    </source>
</evidence>
<dbReference type="InterPro" id="IPR000415">
    <property type="entry name" value="Nitroreductase-like"/>
</dbReference>
<dbReference type="InterPro" id="IPR029479">
    <property type="entry name" value="Nitroreductase"/>
</dbReference>
<sequence>MLKELVLKCRTCRRFYENEAVSTSDLRDLVDLARHTASTANSQALKFRLCNTPEENAKVFDTLGWAGALPDWDGPQKGERPSAYIIILCDLSLGKNKLYDDGIAAQTIMLGAVEKGYGGCILGNVQRSHLAEALSIDPSLYSIDLVLALGKPKEEVVIVPMKEDGDTRYYRDENQVHYVPKRALDDMFI</sequence>
<dbReference type="Gene3D" id="2.20.180.10">
    <property type="entry name" value="putative fmn-dependent nitroreductase like domains"/>
    <property type="match status" value="1"/>
</dbReference>
<evidence type="ECO:0000256" key="2">
    <source>
        <dbReference type="ARBA" id="ARBA00023002"/>
    </source>
</evidence>
<comment type="similarity">
    <text evidence="1">Belongs to the nitroreductase family.</text>
</comment>
<name>A0A084JI05_9FIRM</name>
<comment type="caution">
    <text evidence="4">The sequence shown here is derived from an EMBL/GenBank/DDBJ whole genome shotgun (WGS) entry which is preliminary data.</text>
</comment>